<dbReference type="EMBL" id="CP162551">
    <property type="protein sequence ID" value="XDI38088.1"/>
    <property type="molecule type" value="Genomic_DNA"/>
</dbReference>
<organism evidence="1">
    <name type="scientific">Alkalihalophilus sp. As8PL</name>
    <dbReference type="NCBI Taxonomy" id="3237103"/>
    <lineage>
        <taxon>Bacteria</taxon>
        <taxon>Bacillati</taxon>
        <taxon>Bacillota</taxon>
        <taxon>Bacilli</taxon>
        <taxon>Bacillales</taxon>
        <taxon>Bacillaceae</taxon>
        <taxon>Alkalihalophilus</taxon>
    </lineage>
</organism>
<reference evidence="1" key="1">
    <citation type="submission" date="2024-07" db="EMBL/GenBank/DDBJ databases">
        <title>Identification and characteristics of an arsenic-resistant bacterial isolate, which belongs to a novel species.</title>
        <authorList>
            <person name="Juszczyk A."/>
            <person name="Kowalczyk A."/>
            <person name="Was K."/>
            <person name="Kosowicz W."/>
            <person name="Budzyn A."/>
            <person name="Latowski D."/>
        </authorList>
    </citation>
    <scope>NUCLEOTIDE SEQUENCE</scope>
    <source>
        <strain evidence="1">As8PL</strain>
    </source>
</reference>
<name>A0AB39BWC5_9BACI</name>
<proteinExistence type="predicted"/>
<dbReference type="RefSeq" id="WP_368505413.1">
    <property type="nucleotide sequence ID" value="NZ_CP162551.1"/>
</dbReference>
<protein>
    <submittedName>
        <fullName evidence="1">Uncharacterized protein</fullName>
    </submittedName>
</protein>
<evidence type="ECO:0000313" key="1">
    <source>
        <dbReference type="EMBL" id="XDI38088.1"/>
    </source>
</evidence>
<accession>A0AB39BWC5</accession>
<dbReference type="AlphaFoldDB" id="A0AB39BWC5"/>
<gene>
    <name evidence="1" type="ORF">AB3N04_07135</name>
</gene>
<sequence length="69" mass="8075">MGLKDNRQDRSGRARVKELTLEEKYARLEVKMNLVQVTLSKKMTPVHTEIIFFKLPKPFFTMSFTKGTL</sequence>